<dbReference type="InterPro" id="IPR050882">
    <property type="entry name" value="Prepilin_peptidase/N-MTase"/>
</dbReference>
<reference evidence="4" key="1">
    <citation type="submission" date="2021-04" db="EMBL/GenBank/DDBJ databases">
        <title>Sinoanaerobacter chloroacetimidivorans sp. nov., an obligate anaerobic bacterium isolated from anaerobic sludge.</title>
        <authorList>
            <person name="Bao Y."/>
        </authorList>
    </citation>
    <scope>NUCLEOTIDE SEQUENCE</scope>
    <source>
        <strain evidence="4">BAD-6</strain>
    </source>
</reference>
<proteinExistence type="inferred from homology"/>
<dbReference type="Proteomes" id="UP000675664">
    <property type="component" value="Unassembled WGS sequence"/>
</dbReference>
<accession>A0A8J7VYJ6</accession>
<dbReference type="GO" id="GO:0005886">
    <property type="term" value="C:plasma membrane"/>
    <property type="evidence" value="ECO:0007669"/>
    <property type="project" value="TreeGrafter"/>
</dbReference>
<dbReference type="GO" id="GO:0004190">
    <property type="term" value="F:aspartic-type endopeptidase activity"/>
    <property type="evidence" value="ECO:0007669"/>
    <property type="project" value="UniProtKB-EC"/>
</dbReference>
<comment type="caution">
    <text evidence="4">The sequence shown here is derived from an EMBL/GenBank/DDBJ whole genome shotgun (WGS) entry which is preliminary data.</text>
</comment>
<evidence type="ECO:0000256" key="1">
    <source>
        <dbReference type="ARBA" id="ARBA00005801"/>
    </source>
</evidence>
<feature type="transmembrane region" description="Helical" evidence="2">
    <location>
        <begin position="48"/>
        <end position="69"/>
    </location>
</feature>
<keyword evidence="2" id="KW-1133">Transmembrane helix</keyword>
<evidence type="ECO:0000313" key="5">
    <source>
        <dbReference type="Proteomes" id="UP000675664"/>
    </source>
</evidence>
<dbReference type="EMBL" id="JAGSND010000001">
    <property type="protein sequence ID" value="MBR0596398.1"/>
    <property type="molecule type" value="Genomic_DNA"/>
</dbReference>
<feature type="transmembrane region" description="Helical" evidence="2">
    <location>
        <begin position="81"/>
        <end position="105"/>
    </location>
</feature>
<evidence type="ECO:0000313" key="4">
    <source>
        <dbReference type="EMBL" id="MBR0596398.1"/>
    </source>
</evidence>
<dbReference type="GO" id="GO:0006465">
    <property type="term" value="P:signal peptide processing"/>
    <property type="evidence" value="ECO:0007669"/>
    <property type="project" value="TreeGrafter"/>
</dbReference>
<keyword evidence="5" id="KW-1185">Reference proteome</keyword>
<feature type="transmembrane region" description="Helical" evidence="2">
    <location>
        <begin position="125"/>
        <end position="143"/>
    </location>
</feature>
<gene>
    <name evidence="4" type="ORF">KCX82_00765</name>
</gene>
<name>A0A8J7VYJ6_9FIRM</name>
<evidence type="ECO:0000259" key="3">
    <source>
        <dbReference type="Pfam" id="PF01478"/>
    </source>
</evidence>
<dbReference type="Gene3D" id="1.20.120.1220">
    <property type="match status" value="1"/>
</dbReference>
<dbReference type="PANTHER" id="PTHR30487">
    <property type="entry name" value="TYPE 4 PREPILIN-LIKE PROTEINS LEADER PEPTIDE-PROCESSING ENZYME"/>
    <property type="match status" value="1"/>
</dbReference>
<evidence type="ECO:0000256" key="2">
    <source>
        <dbReference type="SAM" id="Phobius"/>
    </source>
</evidence>
<dbReference type="EC" id="3.4.23.43" evidence="4"/>
<sequence length="150" mass="15662">MPVDSLAALQAGLFLLLLLAASVCDLCCREIPDSLQLLIAATTLLYFSSQNLLGILGALPYLVIALLFSGMDGMGGGDIKLVAATGIVLGLPASLTMSIIGLVSFTIYATVHTVIRQRHGKVETIGFPVGPFLAFGAVVAYFMKMGGMIL</sequence>
<dbReference type="Pfam" id="PF01478">
    <property type="entry name" value="Peptidase_A24"/>
    <property type="match status" value="1"/>
</dbReference>
<comment type="similarity">
    <text evidence="1">Belongs to the peptidase A24 family.</text>
</comment>
<feature type="domain" description="Prepilin type IV endopeptidase peptidase" evidence="3">
    <location>
        <begin position="13"/>
        <end position="109"/>
    </location>
</feature>
<keyword evidence="4" id="KW-0378">Hydrolase</keyword>
<keyword evidence="2" id="KW-0472">Membrane</keyword>
<dbReference type="AlphaFoldDB" id="A0A8J7VYJ6"/>
<keyword evidence="2" id="KW-0812">Transmembrane</keyword>
<protein>
    <submittedName>
        <fullName evidence="4">Prepilin peptidase</fullName>
        <ecNumber evidence="4">3.4.23.43</ecNumber>
    </submittedName>
</protein>
<dbReference type="PANTHER" id="PTHR30487:SF0">
    <property type="entry name" value="PREPILIN LEADER PEPTIDASE_N-METHYLTRANSFERASE-RELATED"/>
    <property type="match status" value="1"/>
</dbReference>
<reference evidence="4" key="2">
    <citation type="submission" date="2021-04" db="EMBL/GenBank/DDBJ databases">
        <authorList>
            <person name="Liu J."/>
        </authorList>
    </citation>
    <scope>NUCLEOTIDE SEQUENCE</scope>
    <source>
        <strain evidence="4">BAD-6</strain>
    </source>
</reference>
<dbReference type="InterPro" id="IPR000045">
    <property type="entry name" value="Prepilin_IV_endopep_pep"/>
</dbReference>
<organism evidence="4 5">
    <name type="scientific">Sinanaerobacter chloroacetimidivorans</name>
    <dbReference type="NCBI Taxonomy" id="2818044"/>
    <lineage>
        <taxon>Bacteria</taxon>
        <taxon>Bacillati</taxon>
        <taxon>Bacillota</taxon>
        <taxon>Clostridia</taxon>
        <taxon>Peptostreptococcales</taxon>
        <taxon>Anaerovoracaceae</taxon>
        <taxon>Sinanaerobacter</taxon>
    </lineage>
</organism>